<dbReference type="InterPro" id="IPR016962">
    <property type="entry name" value="Dehydrase_ECs4332_prd"/>
</dbReference>
<dbReference type="InterPro" id="IPR054545">
    <property type="entry name" value="ApeI-like"/>
</dbReference>
<reference evidence="2" key="1">
    <citation type="journal article" date="2024" name="Syst. Appl. Microbiol.">
        <title>First single-strain enrichments of Electrothrix cable bacteria, description of E. aestuarii sp. nov. and E. rattekaaiensis sp. nov., and proposal of a cable bacteria taxonomy following the rules of the SeqCode.</title>
        <authorList>
            <person name="Plum-Jensen L.E."/>
            <person name="Schramm A."/>
            <person name="Marshall I.P.G."/>
        </authorList>
    </citation>
    <scope>NUCLEOTIDE SEQUENCE</scope>
    <source>
        <strain evidence="2">Rat1</strain>
    </source>
</reference>
<dbReference type="InterPro" id="IPR029069">
    <property type="entry name" value="HotDog_dom_sf"/>
</dbReference>
<feature type="domain" description="ApeI dehydratase-like" evidence="1">
    <location>
        <begin position="4"/>
        <end position="92"/>
    </location>
</feature>
<dbReference type="KEGG" id="eaj:Q3M24_07590"/>
<name>A0AAU8M0C8_9BACT</name>
<dbReference type="GO" id="GO:0016829">
    <property type="term" value="F:lyase activity"/>
    <property type="evidence" value="ECO:0007669"/>
    <property type="project" value="UniProtKB-KW"/>
</dbReference>
<protein>
    <recommendedName>
        <fullName evidence="1">ApeI dehydratase-like domain-containing protein</fullName>
    </recommendedName>
</protein>
<evidence type="ECO:0000259" key="1">
    <source>
        <dbReference type="Pfam" id="PF22818"/>
    </source>
</evidence>
<gene>
    <name evidence="2" type="ORF">Q3M24_07590</name>
</gene>
<dbReference type="Pfam" id="PF22818">
    <property type="entry name" value="ApeI-like"/>
    <property type="match status" value="1"/>
</dbReference>
<evidence type="ECO:0000313" key="2">
    <source>
        <dbReference type="EMBL" id="XCN74598.1"/>
    </source>
</evidence>
<dbReference type="Gene3D" id="3.10.129.10">
    <property type="entry name" value="Hotdog Thioesterase"/>
    <property type="match status" value="1"/>
</dbReference>
<dbReference type="PIRSF" id="PIRSF030962">
    <property type="entry name" value="Dehydrase_ECs4332_prd"/>
    <property type="match status" value="1"/>
</dbReference>
<reference evidence="2" key="2">
    <citation type="submission" date="2024-06" db="EMBL/GenBank/DDBJ databases">
        <authorList>
            <person name="Plum-Jensen L.E."/>
            <person name="Schramm A."/>
            <person name="Marshall I.P.G."/>
        </authorList>
    </citation>
    <scope>NUCLEOTIDE SEQUENCE</scope>
    <source>
        <strain evidence="2">Rat1</strain>
    </source>
</reference>
<sequence>MQKSIQVAADSPWFSGHFPDNPILPGVAQLEMIVTLLSETTGRPVKLTGMSRVKFRKIVRPGDLLDIQVAPGTKKDQYTFKIIGDNQDVCSGSIFLAQ</sequence>
<dbReference type="SUPFAM" id="SSF54637">
    <property type="entry name" value="Thioesterase/thiol ester dehydrase-isomerase"/>
    <property type="match status" value="1"/>
</dbReference>
<accession>A0AAU8M0C8</accession>
<dbReference type="AlphaFoldDB" id="A0AAU8M0C8"/>
<dbReference type="EMBL" id="CP159373">
    <property type="protein sequence ID" value="XCN74598.1"/>
    <property type="molecule type" value="Genomic_DNA"/>
</dbReference>
<proteinExistence type="predicted"/>
<organism evidence="2">
    <name type="scientific">Candidatus Electrothrix aestuarii</name>
    <dbReference type="NCBI Taxonomy" id="3062594"/>
    <lineage>
        <taxon>Bacteria</taxon>
        <taxon>Pseudomonadati</taxon>
        <taxon>Thermodesulfobacteriota</taxon>
        <taxon>Desulfobulbia</taxon>
        <taxon>Desulfobulbales</taxon>
        <taxon>Desulfobulbaceae</taxon>
        <taxon>Candidatus Electrothrix</taxon>
    </lineage>
</organism>